<reference evidence="7" key="1">
    <citation type="submission" date="2025-08" db="UniProtKB">
        <authorList>
            <consortium name="RefSeq"/>
        </authorList>
    </citation>
    <scope>IDENTIFICATION</scope>
    <source>
        <tissue evidence="7">Blood</tissue>
    </source>
</reference>
<feature type="disulfide bond" evidence="4">
    <location>
        <begin position="728"/>
        <end position="792"/>
    </location>
</feature>
<dbReference type="GeneID" id="136993803"/>
<accession>A0ABM4FIR9</accession>
<dbReference type="Gene3D" id="3.10.250.10">
    <property type="entry name" value="SRCR-like domain"/>
    <property type="match status" value="8"/>
</dbReference>
<organism evidence="6 7">
    <name type="scientific">Apteryx mantelli</name>
    <name type="common">North Island brown kiwi</name>
    <dbReference type="NCBI Taxonomy" id="2696672"/>
    <lineage>
        <taxon>Eukaryota</taxon>
        <taxon>Metazoa</taxon>
        <taxon>Chordata</taxon>
        <taxon>Craniata</taxon>
        <taxon>Vertebrata</taxon>
        <taxon>Euteleostomi</taxon>
        <taxon>Archelosauria</taxon>
        <taxon>Archosauria</taxon>
        <taxon>Dinosauria</taxon>
        <taxon>Saurischia</taxon>
        <taxon>Theropoda</taxon>
        <taxon>Coelurosauria</taxon>
        <taxon>Aves</taxon>
        <taxon>Palaeognathae</taxon>
        <taxon>Apterygiformes</taxon>
        <taxon>Apterygidae</taxon>
        <taxon>Apteryx</taxon>
    </lineage>
</organism>
<dbReference type="RefSeq" id="XP_067164851.1">
    <property type="nucleotide sequence ID" value="XM_067308750.1"/>
</dbReference>
<protein>
    <submittedName>
        <fullName evidence="7">Antigen WC1.1-like</fullName>
    </submittedName>
</protein>
<comment type="caution">
    <text evidence="4">Lacks conserved residue(s) required for the propagation of feature annotation.</text>
</comment>
<feature type="disulfide bond" evidence="4">
    <location>
        <begin position="668"/>
        <end position="678"/>
    </location>
</feature>
<feature type="disulfide bond" evidence="4">
    <location>
        <begin position="397"/>
        <end position="461"/>
    </location>
</feature>
<gene>
    <name evidence="7" type="primary">LOC136993803</name>
</gene>
<feature type="disulfide bond" evidence="4">
    <location>
        <begin position="637"/>
        <end position="698"/>
    </location>
</feature>
<dbReference type="PRINTS" id="PR00258">
    <property type="entry name" value="SPERACTRCPTR"/>
</dbReference>
<dbReference type="InterPro" id="IPR001190">
    <property type="entry name" value="SRCR"/>
</dbReference>
<feature type="domain" description="SRCR" evidence="5">
    <location>
        <begin position="59"/>
        <end position="159"/>
    </location>
</feature>
<evidence type="ECO:0000259" key="5">
    <source>
        <dbReference type="PROSITE" id="PS50287"/>
    </source>
</evidence>
<keyword evidence="2" id="KW-0677">Repeat</keyword>
<keyword evidence="3 4" id="KW-1015">Disulfide bond</keyword>
<dbReference type="PANTHER" id="PTHR19331">
    <property type="entry name" value="SCAVENGER RECEPTOR DOMAIN-CONTAINING"/>
    <property type="match status" value="1"/>
</dbReference>
<evidence type="ECO:0000256" key="3">
    <source>
        <dbReference type="ARBA" id="ARBA00023157"/>
    </source>
</evidence>
<feature type="domain" description="SRCR" evidence="5">
    <location>
        <begin position="599"/>
        <end position="699"/>
    </location>
</feature>
<feature type="domain" description="SRCR" evidence="5">
    <location>
        <begin position="164"/>
        <end position="264"/>
    </location>
</feature>
<dbReference type="SMART" id="SM00202">
    <property type="entry name" value="SR"/>
    <property type="match status" value="7"/>
</dbReference>
<feature type="disulfide bond" evidence="4">
    <location>
        <begin position="188"/>
        <end position="252"/>
    </location>
</feature>
<dbReference type="InterPro" id="IPR036772">
    <property type="entry name" value="SRCR-like_dom_sf"/>
</dbReference>
<feature type="disulfide bond" evidence="4">
    <location>
        <begin position="441"/>
        <end position="451"/>
    </location>
</feature>
<evidence type="ECO:0000256" key="1">
    <source>
        <dbReference type="ARBA" id="ARBA00022729"/>
    </source>
</evidence>
<feature type="domain" description="SRCR" evidence="5">
    <location>
        <begin position="269"/>
        <end position="369"/>
    </location>
</feature>
<proteinExistence type="predicted"/>
<dbReference type="SUPFAM" id="SSF56487">
    <property type="entry name" value="SRCR-like"/>
    <property type="match status" value="8"/>
</dbReference>
<feature type="domain" description="SRCR" evidence="5">
    <location>
        <begin position="704"/>
        <end position="804"/>
    </location>
</feature>
<feature type="domain" description="SRCR" evidence="5">
    <location>
        <begin position="1"/>
        <end position="48"/>
    </location>
</feature>
<feature type="disulfide bond" evidence="4">
    <location>
        <begin position="97"/>
        <end position="158"/>
    </location>
</feature>
<keyword evidence="1" id="KW-0732">Signal</keyword>
<evidence type="ECO:0000313" key="7">
    <source>
        <dbReference type="RefSeq" id="XP_067164851.1"/>
    </source>
</evidence>
<evidence type="ECO:0000313" key="6">
    <source>
        <dbReference type="Proteomes" id="UP001652627"/>
    </source>
</evidence>
<dbReference type="PROSITE" id="PS00420">
    <property type="entry name" value="SRCR_1"/>
    <property type="match status" value="2"/>
</dbReference>
<feature type="disulfide bond" evidence="4">
    <location>
        <begin position="307"/>
        <end position="368"/>
    </location>
</feature>
<dbReference type="Proteomes" id="UP001652627">
    <property type="component" value="Chromosome 20"/>
</dbReference>
<feature type="disulfide bond" evidence="4">
    <location>
        <begin position="84"/>
        <end position="148"/>
    </location>
</feature>
<feature type="disulfide bond" evidence="4">
    <location>
        <begin position="232"/>
        <end position="242"/>
    </location>
</feature>
<feature type="disulfide bond" evidence="4">
    <location>
        <begin position="624"/>
        <end position="688"/>
    </location>
</feature>
<feature type="domain" description="SRCR" evidence="5">
    <location>
        <begin position="372"/>
        <end position="472"/>
    </location>
</feature>
<feature type="disulfide bond" evidence="4">
    <location>
        <begin position="563"/>
        <end position="573"/>
    </location>
</feature>
<sequence length="812" mass="87958">MLLHGTWVRVLDDQWDVNDASVECRQLQCGEAERAYNPPKPERGTGPLGFLPAAGSRRVWLVNRAGRCAGRVEIYYKGTWGTVCDNSWDLSDATVVCRQLGCGVAMEAPGSAHYGKGSGKIWLDEVNCSGGEAALWDCPAEAWGQHDCMHKEDAGVVCSEFTALRLEKSDGCSGHLQVFYNGTWGSVCSNSMTPDTMSLVCKELGCGDEGSLEADLPYGRISGPTWLDHVECGKMNSSFWQCPSAPWKLQSCYDQREETRIICSGAAEVRLEAGGRRCAGRVEVKHQGQWGTVCDDRWDMKDAAVVCKQLDCGSALQALEYAHFGPGSGQIWLSNLECQGTETALSECSHRGWGRHYCSHAEDAGVVCSGFVQLVGGASPCSGRVEIRDGDLRRTVCDLHFGLKAAEVICRELQCGTVLSIPGAAHFGEGVGAIWEEELQCVGNESVLSSCPRMSLSNQTCTHANDAGVICTQFTGFKLVNGSTVCSGRVEIQLRLVDGGSRCDGRVEMLLHGTWVRVLDDQWDVNDASVVCRQLQCGEAERAYNLSKPERGTGPVGLRRVQCAGKETHLTLCNTSLPEAVPEGIAEDVGVVCSGSWRVRLVNGAGRCAGRVEIYYKGTWGTVCDDSWDLSDATVVCRQLGCGVAVEVTGSARYGEGSGKIWLDDVNCSGGEAALWDCPAEAWGQHDCMHKEDAGVVCSEFTALRLEKSDGCSGRLQVFYNGTWGSVCSNSMTADTMSLVCKQLGCGDEGFPETDLPYGRVSGPTWLDRVQCGKMNSSFWQCPSAPWKLQSCDYQQDETRIICSGPKLTLRH</sequence>
<name>A0ABM4FIR9_9AVES</name>
<evidence type="ECO:0000256" key="4">
    <source>
        <dbReference type="PROSITE-ProRule" id="PRU00196"/>
    </source>
</evidence>
<dbReference type="PANTHER" id="PTHR19331:SF468">
    <property type="entry name" value="SCAVENGER RECEPTOR CYSTEINE-RICH TYPE 1 PROTEIN M160"/>
    <property type="match status" value="1"/>
</dbReference>
<feature type="disulfide bond" evidence="4">
    <location>
        <begin position="294"/>
        <end position="358"/>
    </location>
</feature>
<feature type="disulfide bond" evidence="4">
    <location>
        <begin position="532"/>
        <end position="593"/>
    </location>
</feature>
<feature type="disulfide bond" evidence="4">
    <location>
        <begin position="128"/>
        <end position="138"/>
    </location>
</feature>
<dbReference type="PROSITE" id="PS50287">
    <property type="entry name" value="SRCR_2"/>
    <property type="match status" value="8"/>
</dbReference>
<evidence type="ECO:0000256" key="2">
    <source>
        <dbReference type="ARBA" id="ARBA00022737"/>
    </source>
</evidence>
<dbReference type="Pfam" id="PF00530">
    <property type="entry name" value="SRCR"/>
    <property type="match status" value="8"/>
</dbReference>
<feature type="disulfide bond" evidence="4">
    <location>
        <begin position="772"/>
        <end position="782"/>
    </location>
</feature>
<keyword evidence="6" id="KW-1185">Reference proteome</keyword>
<feature type="disulfide bond" evidence="4">
    <location>
        <begin position="410"/>
        <end position="471"/>
    </location>
</feature>
<feature type="disulfide bond" evidence="4">
    <location>
        <begin position="338"/>
        <end position="348"/>
    </location>
</feature>
<feature type="domain" description="SRCR" evidence="5">
    <location>
        <begin position="494"/>
        <end position="594"/>
    </location>
</feature>